<dbReference type="GO" id="GO:0022857">
    <property type="term" value="F:transmembrane transporter activity"/>
    <property type="evidence" value="ECO:0007669"/>
    <property type="project" value="InterPro"/>
</dbReference>
<feature type="domain" description="Major facilitator superfamily (MFS) profile" evidence="8">
    <location>
        <begin position="1"/>
        <end position="429"/>
    </location>
</feature>
<dbReference type="Proteomes" id="UP001431656">
    <property type="component" value="Chromosome"/>
</dbReference>
<dbReference type="InterPro" id="IPR036259">
    <property type="entry name" value="MFS_trans_sf"/>
</dbReference>
<organism evidence="9 10">
    <name type="scientific">Brooklawnia propionicigenes</name>
    <dbReference type="NCBI Taxonomy" id="3041175"/>
    <lineage>
        <taxon>Bacteria</taxon>
        <taxon>Bacillati</taxon>
        <taxon>Actinomycetota</taxon>
        <taxon>Actinomycetes</taxon>
        <taxon>Propionibacteriales</taxon>
        <taxon>Propionibacteriaceae</taxon>
        <taxon>Brooklawnia</taxon>
    </lineage>
</organism>
<evidence type="ECO:0000256" key="3">
    <source>
        <dbReference type="ARBA" id="ARBA00022475"/>
    </source>
</evidence>
<dbReference type="PROSITE" id="PS50850">
    <property type="entry name" value="MFS"/>
    <property type="match status" value="1"/>
</dbReference>
<evidence type="ECO:0000256" key="4">
    <source>
        <dbReference type="ARBA" id="ARBA00022692"/>
    </source>
</evidence>
<evidence type="ECO:0000256" key="5">
    <source>
        <dbReference type="ARBA" id="ARBA00022989"/>
    </source>
</evidence>
<feature type="transmembrane region" description="Helical" evidence="7">
    <location>
        <begin position="222"/>
        <end position="239"/>
    </location>
</feature>
<feature type="transmembrane region" description="Helical" evidence="7">
    <location>
        <begin position="259"/>
        <end position="277"/>
    </location>
</feature>
<evidence type="ECO:0000313" key="10">
    <source>
        <dbReference type="Proteomes" id="UP001431656"/>
    </source>
</evidence>
<evidence type="ECO:0000256" key="6">
    <source>
        <dbReference type="ARBA" id="ARBA00023136"/>
    </source>
</evidence>
<evidence type="ECO:0000256" key="1">
    <source>
        <dbReference type="ARBA" id="ARBA00004651"/>
    </source>
</evidence>
<feature type="transmembrane region" description="Helical" evidence="7">
    <location>
        <begin position="344"/>
        <end position="364"/>
    </location>
</feature>
<evidence type="ECO:0000256" key="2">
    <source>
        <dbReference type="ARBA" id="ARBA00022448"/>
    </source>
</evidence>
<dbReference type="PANTHER" id="PTHR23513">
    <property type="entry name" value="INTEGRAL MEMBRANE EFFLUX PROTEIN-RELATED"/>
    <property type="match status" value="1"/>
</dbReference>
<feature type="transmembrane region" description="Helical" evidence="7">
    <location>
        <begin position="47"/>
        <end position="68"/>
    </location>
</feature>
<dbReference type="EMBL" id="AP028056">
    <property type="protein sequence ID" value="BEH02831.1"/>
    <property type="molecule type" value="Genomic_DNA"/>
</dbReference>
<dbReference type="PANTHER" id="PTHR23513:SF11">
    <property type="entry name" value="STAPHYLOFERRIN A TRANSPORTER"/>
    <property type="match status" value="1"/>
</dbReference>
<keyword evidence="10" id="KW-1185">Reference proteome</keyword>
<dbReference type="InterPro" id="IPR020846">
    <property type="entry name" value="MFS_dom"/>
</dbReference>
<gene>
    <name evidence="9" type="ORF">brsh051_21120</name>
</gene>
<dbReference type="RefSeq" id="WP_286264781.1">
    <property type="nucleotide sequence ID" value="NZ_AP028056.1"/>
</dbReference>
<dbReference type="KEGG" id="broo:brsh051_21120"/>
<feature type="transmembrane region" description="Helical" evidence="7">
    <location>
        <begin position="310"/>
        <end position="332"/>
    </location>
</feature>
<dbReference type="AlphaFoldDB" id="A0AAN0MI18"/>
<dbReference type="Gene3D" id="1.20.1250.20">
    <property type="entry name" value="MFS general substrate transporter like domains"/>
    <property type="match status" value="1"/>
</dbReference>
<reference evidence="9" key="1">
    <citation type="journal article" date="2024" name="Int. J. Syst. Evol. Microbiol.">
        <title>Brooklawnia propionicigenes sp. nov., a facultatively anaerobic, propionate-producing bacterium isolated from a methanogenic reactor treating waste from cattle farms.</title>
        <authorList>
            <person name="Akita Y."/>
            <person name="Ueki A."/>
            <person name="Tonouchi A."/>
            <person name="Sugawara Y."/>
            <person name="Honma S."/>
            <person name="Kaku N."/>
            <person name="Ueki K."/>
        </authorList>
    </citation>
    <scope>NUCLEOTIDE SEQUENCE</scope>
    <source>
        <strain evidence="9">SH051</strain>
    </source>
</reference>
<dbReference type="SUPFAM" id="SSF103473">
    <property type="entry name" value="MFS general substrate transporter"/>
    <property type="match status" value="1"/>
</dbReference>
<evidence type="ECO:0000259" key="8">
    <source>
        <dbReference type="PROSITE" id="PS50850"/>
    </source>
</evidence>
<sequence length="429" mass="46320">MNATFSSLALPGYRRYFTGALTSNTGTWVGRTAVSWLVLMELTDGSASALGIVTAIMFTPQLVLSAYAGSIADRFPKRRILLVTQSIMAMDSIILAGLVLSGHAQLWMVYLLALNDGLANTFDNPARQSFVSEVVPPANLPNAIGLNSASFNTARLIGPGVAGLLIELVGTGWAIAVDSLSYVVMLTCLAMLREEHLHPAPVVKGRGRTREGLRYAWHRPDLMILLACGFTVGGLGFNYQISNAVMSTQFFDRGPGEFGIVGSAMGLGALFAALWAAGRERPRLRFVLVGMGGYVLFNVLAAFAPQFGWFVGWQIPVGFATITVLVTANTMLQSATSPQMRGRVMALWGLVIMGVTPLISPVVGWFGDNVGPQSTVLFGVFFVALGLIIITWVIMRTDQLRFSFDPHRRGWLHLERGSLSEEVDGGTTR</sequence>
<accession>A0AAN0MI18</accession>
<dbReference type="InterPro" id="IPR010290">
    <property type="entry name" value="TM_effector"/>
</dbReference>
<dbReference type="Pfam" id="PF05977">
    <property type="entry name" value="MFS_3"/>
    <property type="match status" value="1"/>
</dbReference>
<keyword evidence="3" id="KW-1003">Cell membrane</keyword>
<keyword evidence="6 7" id="KW-0472">Membrane</keyword>
<keyword evidence="4 7" id="KW-0812">Transmembrane</keyword>
<keyword evidence="5 7" id="KW-1133">Transmembrane helix</keyword>
<evidence type="ECO:0000256" key="7">
    <source>
        <dbReference type="SAM" id="Phobius"/>
    </source>
</evidence>
<keyword evidence="2" id="KW-0813">Transport</keyword>
<feature type="transmembrane region" description="Helical" evidence="7">
    <location>
        <begin position="284"/>
        <end position="304"/>
    </location>
</feature>
<dbReference type="CDD" id="cd06173">
    <property type="entry name" value="MFS_MefA_like"/>
    <property type="match status" value="1"/>
</dbReference>
<name>A0AAN0MI18_9ACTN</name>
<dbReference type="GO" id="GO:0005886">
    <property type="term" value="C:plasma membrane"/>
    <property type="evidence" value="ECO:0007669"/>
    <property type="project" value="UniProtKB-SubCell"/>
</dbReference>
<evidence type="ECO:0000313" key="9">
    <source>
        <dbReference type="EMBL" id="BEH02831.1"/>
    </source>
</evidence>
<comment type="subcellular location">
    <subcellularLocation>
        <location evidence="1">Cell membrane</location>
        <topology evidence="1">Multi-pass membrane protein</topology>
    </subcellularLocation>
</comment>
<proteinExistence type="predicted"/>
<protein>
    <submittedName>
        <fullName evidence="9">MFS transporter</fullName>
    </submittedName>
</protein>
<feature type="transmembrane region" description="Helical" evidence="7">
    <location>
        <begin position="376"/>
        <end position="395"/>
    </location>
</feature>